<feature type="domain" description="STAS" evidence="3">
    <location>
        <begin position="1"/>
        <end position="110"/>
    </location>
</feature>
<dbReference type="EMBL" id="JAUSVK010000001">
    <property type="protein sequence ID" value="MDQ0391954.1"/>
    <property type="molecule type" value="Genomic_DNA"/>
</dbReference>
<dbReference type="PROSITE" id="PS50801">
    <property type="entry name" value="STAS"/>
    <property type="match status" value="1"/>
</dbReference>
<dbReference type="PANTHER" id="PTHR33495:SF2">
    <property type="entry name" value="ANTI-SIGMA FACTOR ANTAGONIST TM_1081-RELATED"/>
    <property type="match status" value="1"/>
</dbReference>
<dbReference type="PANTHER" id="PTHR33495">
    <property type="entry name" value="ANTI-SIGMA FACTOR ANTAGONIST TM_1081-RELATED-RELATED"/>
    <property type="match status" value="1"/>
</dbReference>
<protein>
    <recommendedName>
        <fullName evidence="2">Anti-sigma factor antagonist</fullName>
    </recommendedName>
</protein>
<name>A0ABU0FBG5_9HYPH</name>
<organism evidence="4 5">
    <name type="scientific">Labrys monachus</name>
    <dbReference type="NCBI Taxonomy" id="217067"/>
    <lineage>
        <taxon>Bacteria</taxon>
        <taxon>Pseudomonadati</taxon>
        <taxon>Pseudomonadota</taxon>
        <taxon>Alphaproteobacteria</taxon>
        <taxon>Hyphomicrobiales</taxon>
        <taxon>Xanthobacteraceae</taxon>
        <taxon>Labrys</taxon>
    </lineage>
</organism>
<dbReference type="Gene3D" id="3.30.750.24">
    <property type="entry name" value="STAS domain"/>
    <property type="match status" value="1"/>
</dbReference>
<sequence>MNIVSSIDENTTHLQVTGRIDASTSPAIDTAVDAAFGEGRHRLVFDLREVNYVSSAGLRAFVRAAKKAKSLGGGIAIFGLQAGVAEIFSVAGFDKIIPIAASDAEAREKLGA</sequence>
<evidence type="ECO:0000256" key="1">
    <source>
        <dbReference type="ARBA" id="ARBA00009013"/>
    </source>
</evidence>
<comment type="caution">
    <text evidence="4">The sequence shown here is derived from an EMBL/GenBank/DDBJ whole genome shotgun (WGS) entry which is preliminary data.</text>
</comment>
<reference evidence="4 5" key="1">
    <citation type="submission" date="2023-07" db="EMBL/GenBank/DDBJ databases">
        <title>Genomic Encyclopedia of Type Strains, Phase IV (KMG-IV): sequencing the most valuable type-strain genomes for metagenomic binning, comparative biology and taxonomic classification.</title>
        <authorList>
            <person name="Goeker M."/>
        </authorList>
    </citation>
    <scope>NUCLEOTIDE SEQUENCE [LARGE SCALE GENOMIC DNA]</scope>
    <source>
        <strain evidence="4 5">DSM 5896</strain>
    </source>
</reference>
<evidence type="ECO:0000313" key="5">
    <source>
        <dbReference type="Proteomes" id="UP001237448"/>
    </source>
</evidence>
<dbReference type="InterPro" id="IPR002645">
    <property type="entry name" value="STAS_dom"/>
</dbReference>
<comment type="similarity">
    <text evidence="1 2">Belongs to the anti-sigma-factor antagonist family.</text>
</comment>
<dbReference type="InterPro" id="IPR003658">
    <property type="entry name" value="Anti-sigma_ant"/>
</dbReference>
<proteinExistence type="inferred from homology"/>
<gene>
    <name evidence="4" type="ORF">J3R73_001746</name>
</gene>
<evidence type="ECO:0000313" key="4">
    <source>
        <dbReference type="EMBL" id="MDQ0391954.1"/>
    </source>
</evidence>
<evidence type="ECO:0000256" key="2">
    <source>
        <dbReference type="RuleBase" id="RU003749"/>
    </source>
</evidence>
<dbReference type="RefSeq" id="WP_307425104.1">
    <property type="nucleotide sequence ID" value="NZ_JAUSVK010000001.1"/>
</dbReference>
<dbReference type="Proteomes" id="UP001237448">
    <property type="component" value="Unassembled WGS sequence"/>
</dbReference>
<dbReference type="NCBIfam" id="TIGR00377">
    <property type="entry name" value="ant_ant_sig"/>
    <property type="match status" value="1"/>
</dbReference>
<accession>A0ABU0FBG5</accession>
<dbReference type="SUPFAM" id="SSF52091">
    <property type="entry name" value="SpoIIaa-like"/>
    <property type="match status" value="1"/>
</dbReference>
<dbReference type="InterPro" id="IPR036513">
    <property type="entry name" value="STAS_dom_sf"/>
</dbReference>
<evidence type="ECO:0000259" key="3">
    <source>
        <dbReference type="PROSITE" id="PS50801"/>
    </source>
</evidence>
<keyword evidence="5" id="KW-1185">Reference proteome</keyword>
<dbReference type="Pfam" id="PF01740">
    <property type="entry name" value="STAS"/>
    <property type="match status" value="1"/>
</dbReference>
<dbReference type="CDD" id="cd07043">
    <property type="entry name" value="STAS_anti-anti-sigma_factors"/>
    <property type="match status" value="1"/>
</dbReference>